<comment type="caution">
    <text evidence="1">The sequence shown here is derived from an EMBL/GenBank/DDBJ whole genome shotgun (WGS) entry which is preliminary data.</text>
</comment>
<dbReference type="EMBL" id="JAYMYQ010000004">
    <property type="protein sequence ID" value="KAK7338382.1"/>
    <property type="molecule type" value="Genomic_DNA"/>
</dbReference>
<evidence type="ECO:0000313" key="1">
    <source>
        <dbReference type="EMBL" id="KAK7338382.1"/>
    </source>
</evidence>
<evidence type="ECO:0000313" key="2">
    <source>
        <dbReference type="Proteomes" id="UP001367508"/>
    </source>
</evidence>
<protein>
    <submittedName>
        <fullName evidence="1">Uncharacterized protein</fullName>
    </submittedName>
</protein>
<dbReference type="Proteomes" id="UP001367508">
    <property type="component" value="Unassembled WGS sequence"/>
</dbReference>
<proteinExistence type="predicted"/>
<dbReference type="PANTHER" id="PTHR34836:SF1">
    <property type="entry name" value="OS09G0428600 PROTEIN"/>
    <property type="match status" value="1"/>
</dbReference>
<dbReference type="InterPro" id="IPR028082">
    <property type="entry name" value="Peripla_BP_I"/>
</dbReference>
<organism evidence="1 2">
    <name type="scientific">Canavalia gladiata</name>
    <name type="common">Sword bean</name>
    <name type="synonym">Dolichos gladiatus</name>
    <dbReference type="NCBI Taxonomy" id="3824"/>
    <lineage>
        <taxon>Eukaryota</taxon>
        <taxon>Viridiplantae</taxon>
        <taxon>Streptophyta</taxon>
        <taxon>Embryophyta</taxon>
        <taxon>Tracheophyta</taxon>
        <taxon>Spermatophyta</taxon>
        <taxon>Magnoliopsida</taxon>
        <taxon>eudicotyledons</taxon>
        <taxon>Gunneridae</taxon>
        <taxon>Pentapetalae</taxon>
        <taxon>rosids</taxon>
        <taxon>fabids</taxon>
        <taxon>Fabales</taxon>
        <taxon>Fabaceae</taxon>
        <taxon>Papilionoideae</taxon>
        <taxon>50 kb inversion clade</taxon>
        <taxon>NPAAA clade</taxon>
        <taxon>indigoferoid/millettioid clade</taxon>
        <taxon>Phaseoleae</taxon>
        <taxon>Canavalia</taxon>
    </lineage>
</organism>
<dbReference type="SUPFAM" id="SSF53822">
    <property type="entry name" value="Periplasmic binding protein-like I"/>
    <property type="match status" value="1"/>
</dbReference>
<name>A0AAN9LLU6_CANGL</name>
<reference evidence="1 2" key="1">
    <citation type="submission" date="2024-01" db="EMBL/GenBank/DDBJ databases">
        <title>The genomes of 5 underutilized Papilionoideae crops provide insights into root nodulation and disease resistanc.</title>
        <authorList>
            <person name="Jiang F."/>
        </authorList>
    </citation>
    <scope>NUCLEOTIDE SEQUENCE [LARGE SCALE GENOMIC DNA]</scope>
    <source>
        <strain evidence="1">LVBAO_FW01</strain>
        <tissue evidence="1">Leaves</tissue>
    </source>
</reference>
<dbReference type="PANTHER" id="PTHR34836">
    <property type="entry name" value="OS06G0188250 PROTEIN"/>
    <property type="match status" value="1"/>
</dbReference>
<gene>
    <name evidence="1" type="ORF">VNO77_18989</name>
</gene>
<sequence>MDTSETFRKFKFKFRRRFALEFPEEENISPSFFALRSYGAIWAIAQAENESKGKFTLEEFSNRILSSKFDRLYGNTSFRNGKLWQSPTFDIINVIGLHSILKGWTQSPELGLSKNVLDTDTVYWPGGLHLIPKGWTHSYEGRSLKIGVLAKGAFTQFVDVNYNQSSNKPSFNGLSIMSSKQLLKNWTIICHMS</sequence>
<accession>A0AAN9LLU6</accession>
<dbReference type="InterPro" id="IPR015683">
    <property type="entry name" value="Ionotropic_Glu_rcpt"/>
</dbReference>
<keyword evidence="2" id="KW-1185">Reference proteome</keyword>
<dbReference type="AlphaFoldDB" id="A0AAN9LLU6"/>